<comment type="similarity">
    <text evidence="2 9">Belongs to the mitochondrial carrier (TC 2.A.29) family.</text>
</comment>
<dbReference type="InterPro" id="IPR023395">
    <property type="entry name" value="MCP_dom_sf"/>
</dbReference>
<dbReference type="InterPro" id="IPR050391">
    <property type="entry name" value="Mito_Metabolite_Transporter"/>
</dbReference>
<dbReference type="RefSeq" id="XP_026762656.1">
    <property type="nucleotide sequence ID" value="XM_026906855.3"/>
</dbReference>
<dbReference type="GO" id="GO:0055085">
    <property type="term" value="P:transmembrane transport"/>
    <property type="evidence" value="ECO:0007669"/>
    <property type="project" value="InterPro"/>
</dbReference>
<reference evidence="11" key="1">
    <citation type="submission" date="2025-08" db="UniProtKB">
        <authorList>
            <consortium name="RefSeq"/>
        </authorList>
    </citation>
    <scope>IDENTIFICATION</scope>
    <source>
        <tissue evidence="11">Whole larvae</tissue>
    </source>
</reference>
<dbReference type="FunCoup" id="A0A6J1X7F4">
    <property type="interactions" value="365"/>
</dbReference>
<proteinExistence type="inferred from homology"/>
<evidence type="ECO:0000256" key="6">
    <source>
        <dbReference type="ARBA" id="ARBA00022989"/>
    </source>
</evidence>
<dbReference type="GeneID" id="113521335"/>
<dbReference type="PRINTS" id="PR00926">
    <property type="entry name" value="MITOCARRIER"/>
</dbReference>
<comment type="subcellular location">
    <subcellularLocation>
        <location evidence="1">Membrane</location>
        <topology evidence="1">Multi-pass membrane protein</topology>
    </subcellularLocation>
</comment>
<feature type="repeat" description="Solcar" evidence="8">
    <location>
        <begin position="221"/>
        <end position="316"/>
    </location>
</feature>
<dbReference type="AlphaFoldDB" id="A0A6J1X7F4"/>
<keyword evidence="5" id="KW-0677">Repeat</keyword>
<dbReference type="InParanoid" id="A0A6J1X7F4"/>
<dbReference type="PROSITE" id="PS50920">
    <property type="entry name" value="SOLCAR"/>
    <property type="match status" value="3"/>
</dbReference>
<dbReference type="Gene3D" id="1.50.40.10">
    <property type="entry name" value="Mitochondrial carrier domain"/>
    <property type="match status" value="1"/>
</dbReference>
<feature type="repeat" description="Solcar" evidence="8">
    <location>
        <begin position="12"/>
        <end position="102"/>
    </location>
</feature>
<evidence type="ECO:0000256" key="8">
    <source>
        <dbReference type="PROSITE-ProRule" id="PRU00282"/>
    </source>
</evidence>
<dbReference type="OrthoDB" id="18574at2759"/>
<dbReference type="SUPFAM" id="SSF103506">
    <property type="entry name" value="Mitochondrial carrier"/>
    <property type="match status" value="1"/>
</dbReference>
<dbReference type="Pfam" id="PF00153">
    <property type="entry name" value="Mito_carr"/>
    <property type="match status" value="3"/>
</dbReference>
<keyword evidence="4 8" id="KW-0812">Transmembrane</keyword>
<evidence type="ECO:0000256" key="4">
    <source>
        <dbReference type="ARBA" id="ARBA00022692"/>
    </source>
</evidence>
<evidence type="ECO:0000256" key="1">
    <source>
        <dbReference type="ARBA" id="ARBA00004141"/>
    </source>
</evidence>
<keyword evidence="10" id="KW-1185">Reference proteome</keyword>
<evidence type="ECO:0000256" key="7">
    <source>
        <dbReference type="ARBA" id="ARBA00023136"/>
    </source>
</evidence>
<dbReference type="GO" id="GO:0016020">
    <property type="term" value="C:membrane"/>
    <property type="evidence" value="ECO:0007669"/>
    <property type="project" value="UniProtKB-SubCell"/>
</dbReference>
<evidence type="ECO:0000256" key="2">
    <source>
        <dbReference type="ARBA" id="ARBA00006375"/>
    </source>
</evidence>
<feature type="repeat" description="Solcar" evidence="8">
    <location>
        <begin position="114"/>
        <end position="201"/>
    </location>
</feature>
<name>A0A6J1X7F4_GALME</name>
<gene>
    <name evidence="11" type="primary">LOC113521335</name>
</gene>
<dbReference type="InterPro" id="IPR002067">
    <property type="entry name" value="MCP"/>
</dbReference>
<evidence type="ECO:0000313" key="10">
    <source>
        <dbReference type="Proteomes" id="UP001652740"/>
    </source>
</evidence>
<keyword evidence="6" id="KW-1133">Transmembrane helix</keyword>
<evidence type="ECO:0000313" key="11">
    <source>
        <dbReference type="RefSeq" id="XP_026762656.1"/>
    </source>
</evidence>
<evidence type="ECO:0000256" key="9">
    <source>
        <dbReference type="RuleBase" id="RU000488"/>
    </source>
</evidence>
<organism evidence="10 11">
    <name type="scientific">Galleria mellonella</name>
    <name type="common">Greater wax moth</name>
    <dbReference type="NCBI Taxonomy" id="7137"/>
    <lineage>
        <taxon>Eukaryota</taxon>
        <taxon>Metazoa</taxon>
        <taxon>Ecdysozoa</taxon>
        <taxon>Arthropoda</taxon>
        <taxon>Hexapoda</taxon>
        <taxon>Insecta</taxon>
        <taxon>Pterygota</taxon>
        <taxon>Neoptera</taxon>
        <taxon>Endopterygota</taxon>
        <taxon>Lepidoptera</taxon>
        <taxon>Glossata</taxon>
        <taxon>Ditrysia</taxon>
        <taxon>Pyraloidea</taxon>
        <taxon>Pyralidae</taxon>
        <taxon>Galleriinae</taxon>
        <taxon>Galleria</taxon>
    </lineage>
</organism>
<dbReference type="KEGG" id="gmw:113521335"/>
<keyword evidence="7 8" id="KW-0472">Membrane</keyword>
<accession>A0A6J1X7F4</accession>
<evidence type="ECO:0000256" key="3">
    <source>
        <dbReference type="ARBA" id="ARBA00022448"/>
    </source>
</evidence>
<evidence type="ECO:0000256" key="5">
    <source>
        <dbReference type="ARBA" id="ARBA00022737"/>
    </source>
</evidence>
<dbReference type="InterPro" id="IPR018108">
    <property type="entry name" value="MCP_transmembrane"/>
</dbReference>
<protein>
    <submittedName>
        <fullName evidence="11">Mitochondrial thiamine pyrophosphate carrier-like</fullName>
    </submittedName>
</protein>
<dbReference type="Proteomes" id="UP001652740">
    <property type="component" value="Unplaced"/>
</dbReference>
<sequence length="322" mass="36016">MIKLLSNNAEKISIYQTAFAGGASGAVTRAIAQPLDVLKIRFQLQLEPIKYGSKYSSIFQAVTSIIKEEGFTTLWSGHVPAQYLSIVFGIVQFTTFEKLSHLCQRSDPQFYVVHKHWINFCNGGIAATLATVTSYPFDTVRTRLIAEKKTNKAYRGFIHGLTMIIRCEGPRALFKGLLPTLGPIAPQTGIQFAVYKLFTENILNKIAFFQRPTGVLGVVESTLLANLIAGSVSGFAAKTALYPFDLVKKRLQIQGFQQHRSDFGKQMYCRGMLDCLKLTITEEGFLALYKGYGPSMWKAVLTTALHFAVYDEIKHFFLRIQT</sequence>
<dbReference type="PANTHER" id="PTHR45618">
    <property type="entry name" value="MITOCHONDRIAL DICARBOXYLATE CARRIER-RELATED"/>
    <property type="match status" value="1"/>
</dbReference>
<keyword evidence="3 9" id="KW-0813">Transport</keyword>